<keyword evidence="7" id="KW-1185">Reference proteome</keyword>
<dbReference type="PANTHER" id="PTHR43649">
    <property type="entry name" value="ARABINOSE-BINDING PROTEIN-RELATED"/>
    <property type="match status" value="1"/>
</dbReference>
<organism evidence="6 7">
    <name type="scientific">Actinomadura luzonensis</name>
    <dbReference type="NCBI Taxonomy" id="2805427"/>
    <lineage>
        <taxon>Bacteria</taxon>
        <taxon>Bacillati</taxon>
        <taxon>Actinomycetota</taxon>
        <taxon>Actinomycetes</taxon>
        <taxon>Streptosporangiales</taxon>
        <taxon>Thermomonosporaceae</taxon>
        <taxon>Actinomadura</taxon>
    </lineage>
</organism>
<dbReference type="InterPro" id="IPR050490">
    <property type="entry name" value="Bact_solute-bd_prot1"/>
</dbReference>
<dbReference type="EMBL" id="JAKRKC020000001">
    <property type="protein sequence ID" value="MCK2216514.1"/>
    <property type="molecule type" value="Genomic_DNA"/>
</dbReference>
<dbReference type="PANTHER" id="PTHR43649:SF33">
    <property type="entry name" value="POLYGALACTURONAN_RHAMNOGALACTURONAN-BINDING PROTEIN YTCQ"/>
    <property type="match status" value="1"/>
</dbReference>
<keyword evidence="3" id="KW-0472">Membrane</keyword>
<dbReference type="Pfam" id="PF01547">
    <property type="entry name" value="SBP_bac_1"/>
    <property type="match status" value="1"/>
</dbReference>
<dbReference type="PROSITE" id="PS51257">
    <property type="entry name" value="PROKAR_LIPOPROTEIN"/>
    <property type="match status" value="1"/>
</dbReference>
<evidence type="ECO:0000256" key="5">
    <source>
        <dbReference type="ARBA" id="ARBA00023288"/>
    </source>
</evidence>
<dbReference type="Gene3D" id="3.40.190.10">
    <property type="entry name" value="Periplasmic binding protein-like II"/>
    <property type="match status" value="1"/>
</dbReference>
<evidence type="ECO:0000313" key="7">
    <source>
        <dbReference type="Proteomes" id="UP001317259"/>
    </source>
</evidence>
<protein>
    <submittedName>
        <fullName evidence="6">Sugar ABC transporter substrate-binding protein</fullName>
    </submittedName>
</protein>
<dbReference type="CDD" id="cd13585">
    <property type="entry name" value="PBP2_TMBP_like"/>
    <property type="match status" value="1"/>
</dbReference>
<keyword evidence="2" id="KW-0732">Signal</keyword>
<dbReference type="Proteomes" id="UP001317259">
    <property type="component" value="Unassembled WGS sequence"/>
</dbReference>
<evidence type="ECO:0000256" key="4">
    <source>
        <dbReference type="ARBA" id="ARBA00023139"/>
    </source>
</evidence>
<keyword evidence="1" id="KW-1003">Cell membrane</keyword>
<reference evidence="6 7" key="1">
    <citation type="submission" date="2022-04" db="EMBL/GenBank/DDBJ databases">
        <title>Genome draft of Actinomadura sp. ATCC 31491.</title>
        <authorList>
            <person name="Shi X."/>
            <person name="Du Y."/>
        </authorList>
    </citation>
    <scope>NUCLEOTIDE SEQUENCE [LARGE SCALE GENOMIC DNA]</scope>
    <source>
        <strain evidence="6 7">ATCC 31491</strain>
    </source>
</reference>
<evidence type="ECO:0000256" key="1">
    <source>
        <dbReference type="ARBA" id="ARBA00022475"/>
    </source>
</evidence>
<sequence length="441" mass="46763">MRRRTFLATSAATLFLAGCGADDQGAGGEAAAPSPISGDENAPANLVFWSWAENIQRVVDLWNRKNPTQKVTLSGQAASDELIAKFLTAVKAGNAPDVLQAEYQSLPTLITNNALQDLSSSVAPVKSAFPEGTWNLTSFGGATYAVPADVGPMMLFYRADLFEKLGLEVPKTWEEFGALAATVREKDAKRYLTTFSPGDAGWLAGFAQQAGANWWTSDNGAWKVAIDDEPTRKVLTFWGELVKSGAVLGDPMYTPQWNAQMNDGTIIAWPSAVWGAGILAGVAPSSKGKWKMAPLPQWGAGENVTGFWGGSSTAVSATSKQKPQAAKFARWLSTDPEALKVLVEIGLYPAATLGQTSGGGLDAAPEYMTSQPDYYESASKISQTARGFASWGPNTNVTYGAFEDQLPTAVKNKADLAAVATQVQQASVADLKKQGYQVVGG</sequence>
<dbReference type="InterPro" id="IPR006059">
    <property type="entry name" value="SBP"/>
</dbReference>
<evidence type="ECO:0000256" key="2">
    <source>
        <dbReference type="ARBA" id="ARBA00022729"/>
    </source>
</evidence>
<gene>
    <name evidence="6" type="ORF">MF672_022305</name>
</gene>
<comment type="caution">
    <text evidence="6">The sequence shown here is derived from an EMBL/GenBank/DDBJ whole genome shotgun (WGS) entry which is preliminary data.</text>
</comment>
<name>A0ABT0FVZ9_9ACTN</name>
<keyword evidence="5" id="KW-0449">Lipoprotein</keyword>
<dbReference type="RefSeq" id="WP_242381410.1">
    <property type="nucleotide sequence ID" value="NZ_JAKRKC020000001.1"/>
</dbReference>
<proteinExistence type="predicted"/>
<keyword evidence="4" id="KW-0564">Palmitate</keyword>
<evidence type="ECO:0000313" key="6">
    <source>
        <dbReference type="EMBL" id="MCK2216514.1"/>
    </source>
</evidence>
<accession>A0ABT0FVZ9</accession>
<evidence type="ECO:0000256" key="3">
    <source>
        <dbReference type="ARBA" id="ARBA00023136"/>
    </source>
</evidence>
<dbReference type="SUPFAM" id="SSF53850">
    <property type="entry name" value="Periplasmic binding protein-like II"/>
    <property type="match status" value="1"/>
</dbReference>